<dbReference type="InterPro" id="IPR018644">
    <property type="entry name" value="DUF2071"/>
</dbReference>
<comment type="caution">
    <text evidence="1">The sequence shown here is derived from an EMBL/GenBank/DDBJ whole genome shotgun (WGS) entry which is preliminary data.</text>
</comment>
<evidence type="ECO:0000313" key="2">
    <source>
        <dbReference type="Proteomes" id="UP001059610"/>
    </source>
</evidence>
<proteinExistence type="predicted"/>
<dbReference type="Pfam" id="PF09844">
    <property type="entry name" value="DUF2071"/>
    <property type="match status" value="1"/>
</dbReference>
<keyword evidence="2" id="KW-1185">Reference proteome</keyword>
<name>A0ABQ5LE36_9GAMM</name>
<dbReference type="EMBL" id="BRLJ01000001">
    <property type="protein sequence ID" value="GKX61878.1"/>
    <property type="molecule type" value="Genomic_DNA"/>
</dbReference>
<accession>A0ABQ5LE36</accession>
<organism evidence="1 2">
    <name type="scientific">Pragia fontium</name>
    <dbReference type="NCBI Taxonomy" id="82985"/>
    <lineage>
        <taxon>Bacteria</taxon>
        <taxon>Pseudomonadati</taxon>
        <taxon>Pseudomonadota</taxon>
        <taxon>Gammaproteobacteria</taxon>
        <taxon>Enterobacterales</taxon>
        <taxon>Budviciaceae</taxon>
        <taxon>Pragia</taxon>
    </lineage>
</organism>
<gene>
    <name evidence="1" type="ORF">SOASR032_04470</name>
</gene>
<sequence>MQAPQLFRDFLHPRPQPAGIDVICSLQHFSIITYAITPNRFEGLIPERFKLDTVVIDGQEKGLLSVVPFVDIDFTSAVYPFPKFTMGQTNYRIYVIDTLTGEKCVWFLGTTLDSWALFVPRLLWHLPWYSGDVSFDCEYNHQQARYLKYRMETRAEWAPARLELTQDVDDVISLPGFPDLESGMVYLTHPLTGFYYRRDGKLGSYRVWHQRLNVKPGRLGYACFGLLTRLGLVTEAEQQTPYSVLMEPLNEFTVYLPPRTID</sequence>
<dbReference type="Proteomes" id="UP001059610">
    <property type="component" value="Unassembled WGS sequence"/>
</dbReference>
<evidence type="ECO:0000313" key="1">
    <source>
        <dbReference type="EMBL" id="GKX61878.1"/>
    </source>
</evidence>
<protein>
    <recommendedName>
        <fullName evidence="3">DUF2071 domain-containing protein</fullName>
    </recommendedName>
</protein>
<evidence type="ECO:0008006" key="3">
    <source>
        <dbReference type="Google" id="ProtNLM"/>
    </source>
</evidence>
<reference evidence="1" key="1">
    <citation type="submission" date="2022-06" db="EMBL/GenBank/DDBJ databases">
        <title>Draft genome sequences of Pragia fontium str. JCM24417.</title>
        <authorList>
            <person name="Wakabayashi Y."/>
            <person name="Kojima K."/>
        </authorList>
    </citation>
    <scope>NUCLEOTIDE SEQUENCE</scope>
    <source>
        <strain evidence="1">JCM 24417</strain>
    </source>
</reference>
<dbReference type="RefSeq" id="WP_261821482.1">
    <property type="nucleotide sequence ID" value="NZ_BRLJ01000001.1"/>
</dbReference>